<protein>
    <submittedName>
        <fullName evidence="6">LPS export ABC transporter periplasmic protein LptC</fullName>
    </submittedName>
</protein>
<dbReference type="EMBL" id="VRYZ01000001">
    <property type="protein sequence ID" value="TXS94901.1"/>
    <property type="molecule type" value="Genomic_DNA"/>
</dbReference>
<dbReference type="NCBIfam" id="TIGR04409">
    <property type="entry name" value="LptC_YrbK"/>
    <property type="match status" value="1"/>
</dbReference>
<dbReference type="Proteomes" id="UP000321933">
    <property type="component" value="Unassembled WGS sequence"/>
</dbReference>
<reference evidence="6 7" key="1">
    <citation type="submission" date="2019-08" db="EMBL/GenBank/DDBJ databases">
        <title>Parahaliea maris sp. nov., isolated from the surface seawater.</title>
        <authorList>
            <person name="Liu Y."/>
        </authorList>
    </citation>
    <scope>NUCLEOTIDE SEQUENCE [LARGE SCALE GENOMIC DNA]</scope>
    <source>
        <strain evidence="6 7">S2-26</strain>
    </source>
</reference>
<dbReference type="Pfam" id="PF06835">
    <property type="entry name" value="LptC"/>
    <property type="match status" value="1"/>
</dbReference>
<dbReference type="InterPro" id="IPR026265">
    <property type="entry name" value="LptC"/>
</dbReference>
<evidence type="ECO:0000256" key="5">
    <source>
        <dbReference type="ARBA" id="ARBA00023136"/>
    </source>
</evidence>
<dbReference type="PANTHER" id="PTHR37481">
    <property type="entry name" value="LIPOPOLYSACCHARIDE EXPORT SYSTEM PROTEIN LPTC"/>
    <property type="match status" value="1"/>
</dbReference>
<evidence type="ECO:0000256" key="4">
    <source>
        <dbReference type="ARBA" id="ARBA00022989"/>
    </source>
</evidence>
<dbReference type="AlphaFoldDB" id="A0A5C9A6T0"/>
<keyword evidence="1" id="KW-1003">Cell membrane</keyword>
<evidence type="ECO:0000256" key="1">
    <source>
        <dbReference type="ARBA" id="ARBA00022475"/>
    </source>
</evidence>
<name>A0A5C9A6T0_9GAMM</name>
<organism evidence="6 7">
    <name type="scientific">Parahaliea aestuarii</name>
    <dbReference type="NCBI Taxonomy" id="1852021"/>
    <lineage>
        <taxon>Bacteria</taxon>
        <taxon>Pseudomonadati</taxon>
        <taxon>Pseudomonadota</taxon>
        <taxon>Gammaproteobacteria</taxon>
        <taxon>Cellvibrionales</taxon>
        <taxon>Halieaceae</taxon>
        <taxon>Parahaliea</taxon>
    </lineage>
</organism>
<dbReference type="OrthoDB" id="5729573at2"/>
<evidence type="ECO:0000313" key="6">
    <source>
        <dbReference type="EMBL" id="TXS94901.1"/>
    </source>
</evidence>
<dbReference type="InterPro" id="IPR052363">
    <property type="entry name" value="LPS_export_LptC"/>
</dbReference>
<proteinExistence type="predicted"/>
<dbReference type="GO" id="GO:0015221">
    <property type="term" value="F:lipopolysaccharide transmembrane transporter activity"/>
    <property type="evidence" value="ECO:0007669"/>
    <property type="project" value="InterPro"/>
</dbReference>
<evidence type="ECO:0000256" key="2">
    <source>
        <dbReference type="ARBA" id="ARBA00022519"/>
    </source>
</evidence>
<keyword evidence="7" id="KW-1185">Reference proteome</keyword>
<dbReference type="Gene3D" id="2.60.450.10">
    <property type="entry name" value="Lipopolysaccharide (LPS) transport protein A like domain"/>
    <property type="match status" value="1"/>
</dbReference>
<dbReference type="GO" id="GO:0005886">
    <property type="term" value="C:plasma membrane"/>
    <property type="evidence" value="ECO:0007669"/>
    <property type="project" value="InterPro"/>
</dbReference>
<dbReference type="GO" id="GO:0017089">
    <property type="term" value="F:glycolipid transfer activity"/>
    <property type="evidence" value="ECO:0007669"/>
    <property type="project" value="TreeGrafter"/>
</dbReference>
<accession>A0A5C9A6T0</accession>
<gene>
    <name evidence="6" type="primary">lptC</name>
    <name evidence="6" type="ORF">FVW59_03065</name>
</gene>
<dbReference type="GO" id="GO:0030288">
    <property type="term" value="C:outer membrane-bounded periplasmic space"/>
    <property type="evidence" value="ECO:0007669"/>
    <property type="project" value="TreeGrafter"/>
</dbReference>
<dbReference type="RefSeq" id="WP_148062743.1">
    <property type="nucleotide sequence ID" value="NZ_VRYZ01000001.1"/>
</dbReference>
<sequence length="186" mass="20727">MQRTALPIALALFLVLLTSLYWNPGGDPAADPAIAQRQMTLPRTYVEEVRSWQYAANGNLKEVLEADRAEYFTGKDASELTQPRFYSHDGNDRSWSASADEGTFRHRAGILQLRRQVRLVNDQTGGTLATQAMTLNTRKNTAISRVPVTVTQNESILRADGMTADLNSERIVMSPNVETTYVQARP</sequence>
<keyword evidence="2" id="KW-0997">Cell inner membrane</keyword>
<keyword evidence="3" id="KW-0812">Transmembrane</keyword>
<dbReference type="InterPro" id="IPR010664">
    <property type="entry name" value="LipoPS_assembly_LptC-rel"/>
</dbReference>
<evidence type="ECO:0000256" key="3">
    <source>
        <dbReference type="ARBA" id="ARBA00022692"/>
    </source>
</evidence>
<keyword evidence="4" id="KW-1133">Transmembrane helix</keyword>
<keyword evidence="5" id="KW-0472">Membrane</keyword>
<evidence type="ECO:0000313" key="7">
    <source>
        <dbReference type="Proteomes" id="UP000321933"/>
    </source>
</evidence>
<comment type="caution">
    <text evidence="6">The sequence shown here is derived from an EMBL/GenBank/DDBJ whole genome shotgun (WGS) entry which is preliminary data.</text>
</comment>
<dbReference type="PANTHER" id="PTHR37481:SF1">
    <property type="entry name" value="LIPOPOLYSACCHARIDE EXPORT SYSTEM PROTEIN LPTC"/>
    <property type="match status" value="1"/>
</dbReference>